<dbReference type="RefSeq" id="WP_308710519.1">
    <property type="nucleotide sequence ID" value="NZ_JAVHUY010000001.1"/>
</dbReference>
<proteinExistence type="predicted"/>
<organism evidence="2 3">
    <name type="scientific">Phytohabitans maris</name>
    <dbReference type="NCBI Taxonomy" id="3071409"/>
    <lineage>
        <taxon>Bacteria</taxon>
        <taxon>Bacillati</taxon>
        <taxon>Actinomycetota</taxon>
        <taxon>Actinomycetes</taxon>
        <taxon>Micromonosporales</taxon>
        <taxon>Micromonosporaceae</taxon>
    </lineage>
</organism>
<evidence type="ECO:0000259" key="1">
    <source>
        <dbReference type="Pfam" id="PF06114"/>
    </source>
</evidence>
<protein>
    <submittedName>
        <fullName evidence="2">ImmA/IrrE family metallo-endopeptidase</fullName>
    </submittedName>
</protein>
<dbReference type="EMBL" id="JAVHUY010000001">
    <property type="protein sequence ID" value="MDQ7903091.1"/>
    <property type="molecule type" value="Genomic_DNA"/>
</dbReference>
<comment type="caution">
    <text evidence="2">The sequence shown here is derived from an EMBL/GenBank/DDBJ whole genome shotgun (WGS) entry which is preliminary data.</text>
</comment>
<dbReference type="Pfam" id="PF06114">
    <property type="entry name" value="Peptidase_M78"/>
    <property type="match status" value="1"/>
</dbReference>
<evidence type="ECO:0000313" key="3">
    <source>
        <dbReference type="Proteomes" id="UP001230908"/>
    </source>
</evidence>
<accession>A0ABU0Z7R4</accession>
<dbReference type="Gene3D" id="1.10.10.2910">
    <property type="match status" value="1"/>
</dbReference>
<dbReference type="InterPro" id="IPR052345">
    <property type="entry name" value="Rad_response_metalloprotease"/>
</dbReference>
<gene>
    <name evidence="2" type="ORF">RB614_00965</name>
</gene>
<dbReference type="PANTHER" id="PTHR43236">
    <property type="entry name" value="ANTITOXIN HIGA1"/>
    <property type="match status" value="1"/>
</dbReference>
<dbReference type="PANTHER" id="PTHR43236:SF2">
    <property type="entry name" value="BLL0069 PROTEIN"/>
    <property type="match status" value="1"/>
</dbReference>
<feature type="domain" description="IrrE N-terminal-like" evidence="1">
    <location>
        <begin position="61"/>
        <end position="164"/>
    </location>
</feature>
<dbReference type="InterPro" id="IPR010359">
    <property type="entry name" value="IrrE_HExxH"/>
</dbReference>
<sequence>MPHRHLTRGESFALAERQANYALQLTGQTRPDVHLDWILDLPKVEVQLAPRYKMDGLAGFTTFTHGRYFIMVNKNDNHTDRRLTLAHEFKHLLDYTAASVIHRALGYGDAARQAQYIEDICDHFAACLLMPRIWLKRAWIAGIQDISALAGLFTVSEEDMEKRLRFLGFLDDGPRPLKSYFRREKFALAA</sequence>
<dbReference type="Proteomes" id="UP001230908">
    <property type="component" value="Unassembled WGS sequence"/>
</dbReference>
<evidence type="ECO:0000313" key="2">
    <source>
        <dbReference type="EMBL" id="MDQ7903091.1"/>
    </source>
</evidence>
<name>A0ABU0Z7R4_9ACTN</name>
<reference evidence="2 3" key="1">
    <citation type="submission" date="2023-08" db="EMBL/GenBank/DDBJ databases">
        <title>Phytohabitans sansha sp. nov., isolated from marine sediment.</title>
        <authorList>
            <person name="Zhao Y."/>
            <person name="Yi K."/>
        </authorList>
    </citation>
    <scope>NUCLEOTIDE SEQUENCE [LARGE SCALE GENOMIC DNA]</scope>
    <source>
        <strain evidence="2 3">ZYX-F-186</strain>
    </source>
</reference>
<keyword evidence="3" id="KW-1185">Reference proteome</keyword>